<evidence type="ECO:0000256" key="2">
    <source>
        <dbReference type="ARBA" id="ARBA00008507"/>
    </source>
</evidence>
<comment type="similarity">
    <text evidence="2">Belongs to the misato family.</text>
</comment>
<dbReference type="Proteomes" id="UP001497623">
    <property type="component" value="Unassembled WGS sequence"/>
</dbReference>
<comment type="caution">
    <text evidence="7">The sequence shown here is derived from an EMBL/GenBank/DDBJ whole genome shotgun (WGS) entry which is preliminary data.</text>
</comment>
<evidence type="ECO:0000256" key="1">
    <source>
        <dbReference type="ARBA" id="ARBA00004173"/>
    </source>
</evidence>
<dbReference type="InterPro" id="IPR036525">
    <property type="entry name" value="Tubulin/FtsZ_GTPase_sf"/>
</dbReference>
<organism evidence="7 8">
    <name type="scientific">Meganyctiphanes norvegica</name>
    <name type="common">Northern krill</name>
    <name type="synonym">Thysanopoda norvegica</name>
    <dbReference type="NCBI Taxonomy" id="48144"/>
    <lineage>
        <taxon>Eukaryota</taxon>
        <taxon>Metazoa</taxon>
        <taxon>Ecdysozoa</taxon>
        <taxon>Arthropoda</taxon>
        <taxon>Crustacea</taxon>
        <taxon>Multicrustacea</taxon>
        <taxon>Malacostraca</taxon>
        <taxon>Eumalacostraca</taxon>
        <taxon>Eucarida</taxon>
        <taxon>Euphausiacea</taxon>
        <taxon>Euphausiidae</taxon>
        <taxon>Meganyctiphanes</taxon>
    </lineage>
</organism>
<evidence type="ECO:0000313" key="7">
    <source>
        <dbReference type="EMBL" id="CAL4119859.1"/>
    </source>
</evidence>
<dbReference type="InterPro" id="IPR019605">
    <property type="entry name" value="Misato_II_tubulin-like"/>
</dbReference>
<evidence type="ECO:0000259" key="5">
    <source>
        <dbReference type="Pfam" id="PF10644"/>
    </source>
</evidence>
<dbReference type="GO" id="GO:0007005">
    <property type="term" value="P:mitochondrion organization"/>
    <property type="evidence" value="ECO:0007669"/>
    <property type="project" value="InterPro"/>
</dbReference>
<dbReference type="InterPro" id="IPR029209">
    <property type="entry name" value="DML1/Misato_tubulin"/>
</dbReference>
<sequence length="596" mass="65772">MEDRRRYRLKMANHTNFFVIHAKLISTQDFIFVKGTLHEANLNFLLKCPFSPSRQQTYTPRLLIIDAKGSLGSLPHIDSLYNPLRPDISINEAAWEGKVELIRQLADEKNEYLKELEAEEAKYNNSVRDEDKDICIEDFTAHQGVSGGSNTQTEKTKKVYNLSNDVKVWSDFLYPHLHPSTLYILEDVCLQEKGASGSGSGSSAWGGSALGGSAWGYAAGAALMQREDIEEGIADKIRLLSESCDSLQGFQVLGDISDGMGGITYGTLEHISDEYSRKAVLTYAITPPHLSPPTPETNAITRASIVQAYSQLSKVSHTLIPINLRSSLWNPSVPGCKWSNLEFDIMNPYESSSIIATYLDTVTMLYRRKSNALNLGSVCDLLTPGGRKVAGGRMALPLGLPDNECLFEWLQKGESPQMTSLTSGADLTCDPVSEGRVIRGVPNKLLVRRDTRLPPGVRFNSACQLYEDYLNECQTPPSTRVMAGVCDIIKTTTPFPSIFTKAVTQSGFIAVEPEDGIKEVLSIPTMATLTQSVSVAWKLQELISKAEKLDVNKVSRLVKEGVDRETWDTVVDDLKSLISYYEIGNNVEMNSSGDDS</sequence>
<dbReference type="Gene3D" id="3.40.50.1440">
    <property type="entry name" value="Tubulin/FtsZ, GTPase domain"/>
    <property type="match status" value="1"/>
</dbReference>
<feature type="domain" description="DML1/Misato tubulin" evidence="6">
    <location>
        <begin position="163"/>
        <end position="364"/>
    </location>
</feature>
<keyword evidence="4" id="KW-0175">Coiled coil</keyword>
<dbReference type="SUPFAM" id="SSF52490">
    <property type="entry name" value="Tubulin nucleotide-binding domain-like"/>
    <property type="match status" value="1"/>
</dbReference>
<name>A0AAV2RAB4_MEGNR</name>
<comment type="subcellular location">
    <subcellularLocation>
        <location evidence="1">Mitochondrion</location>
    </subcellularLocation>
</comment>
<dbReference type="InterPro" id="IPR049942">
    <property type="entry name" value="DML1/Misato"/>
</dbReference>
<accession>A0AAV2RAB4</accession>
<evidence type="ECO:0000313" key="8">
    <source>
        <dbReference type="Proteomes" id="UP001497623"/>
    </source>
</evidence>
<dbReference type="Pfam" id="PF10644">
    <property type="entry name" value="Misat_Tub_SegII"/>
    <property type="match status" value="1"/>
</dbReference>
<evidence type="ECO:0000256" key="3">
    <source>
        <dbReference type="ARBA" id="ARBA00023128"/>
    </source>
</evidence>
<feature type="domain" description="Misato Segment II tubulin-like" evidence="5">
    <location>
        <begin position="40"/>
        <end position="117"/>
    </location>
</feature>
<dbReference type="AlphaFoldDB" id="A0AAV2RAB4"/>
<protein>
    <submittedName>
        <fullName evidence="7">Uncharacterized protein</fullName>
    </submittedName>
</protein>
<dbReference type="PANTHER" id="PTHR13391:SF0">
    <property type="entry name" value="PROTEIN MISATO HOMOLOG 1"/>
    <property type="match status" value="1"/>
</dbReference>
<feature type="non-terminal residue" evidence="7">
    <location>
        <position position="596"/>
    </location>
</feature>
<keyword evidence="8" id="KW-1185">Reference proteome</keyword>
<dbReference type="PANTHER" id="PTHR13391">
    <property type="entry name" value="MITOCHONDRIAL DISTRIBUTION REGULATOR MISATO"/>
    <property type="match status" value="1"/>
</dbReference>
<evidence type="ECO:0000259" key="6">
    <source>
        <dbReference type="Pfam" id="PF14881"/>
    </source>
</evidence>
<dbReference type="Pfam" id="PF14881">
    <property type="entry name" value="Tubulin_3"/>
    <property type="match status" value="1"/>
</dbReference>
<dbReference type="EMBL" id="CAXKWB010017839">
    <property type="protein sequence ID" value="CAL4119859.1"/>
    <property type="molecule type" value="Genomic_DNA"/>
</dbReference>
<keyword evidence="3" id="KW-0496">Mitochondrion</keyword>
<evidence type="ECO:0000256" key="4">
    <source>
        <dbReference type="SAM" id="Coils"/>
    </source>
</evidence>
<dbReference type="GO" id="GO:0005739">
    <property type="term" value="C:mitochondrion"/>
    <property type="evidence" value="ECO:0007669"/>
    <property type="project" value="UniProtKB-SubCell"/>
</dbReference>
<gene>
    <name evidence="7" type="ORF">MNOR_LOCUS21826</name>
</gene>
<proteinExistence type="inferred from homology"/>
<feature type="coiled-coil region" evidence="4">
    <location>
        <begin position="99"/>
        <end position="133"/>
    </location>
</feature>
<reference evidence="7 8" key="1">
    <citation type="submission" date="2024-05" db="EMBL/GenBank/DDBJ databases">
        <authorList>
            <person name="Wallberg A."/>
        </authorList>
    </citation>
    <scope>NUCLEOTIDE SEQUENCE [LARGE SCALE GENOMIC DNA]</scope>
</reference>